<reference evidence="13" key="1">
    <citation type="journal article" date="2020" name="mSystems">
        <title>Genome- and Community-Level Interaction Insights into Carbon Utilization and Element Cycling Functions of Hydrothermarchaeota in Hydrothermal Sediment.</title>
        <authorList>
            <person name="Zhou Z."/>
            <person name="Liu Y."/>
            <person name="Xu W."/>
            <person name="Pan J."/>
            <person name="Luo Z.H."/>
            <person name="Li M."/>
        </authorList>
    </citation>
    <scope>NUCLEOTIDE SEQUENCE [LARGE SCALE GENOMIC DNA]</scope>
    <source>
        <strain evidence="13">SpSt-855</strain>
    </source>
</reference>
<dbReference type="FunFam" id="3.30.420.40:FF:000008">
    <property type="entry name" value="Glycerol kinase"/>
    <property type="match status" value="1"/>
</dbReference>
<dbReference type="InterPro" id="IPR043129">
    <property type="entry name" value="ATPase_NBD"/>
</dbReference>
<keyword evidence="3 9" id="KW-0808">Transferase</keyword>
<dbReference type="Pfam" id="PF00370">
    <property type="entry name" value="FGGY_N"/>
    <property type="match status" value="1"/>
</dbReference>
<dbReference type="Pfam" id="PF02782">
    <property type="entry name" value="FGGY_C"/>
    <property type="match status" value="1"/>
</dbReference>
<feature type="binding site" evidence="9">
    <location>
        <position position="12"/>
    </location>
    <ligand>
        <name>ATP</name>
        <dbReference type="ChEBI" id="CHEBI:30616"/>
    </ligand>
</feature>
<evidence type="ECO:0000256" key="5">
    <source>
        <dbReference type="ARBA" id="ARBA00022777"/>
    </source>
</evidence>
<feature type="binding site" evidence="9">
    <location>
        <position position="13"/>
    </location>
    <ligand>
        <name>ATP</name>
        <dbReference type="ChEBI" id="CHEBI:30616"/>
    </ligand>
</feature>
<feature type="binding site" evidence="9">
    <location>
        <position position="242"/>
    </location>
    <ligand>
        <name>glycerol</name>
        <dbReference type="ChEBI" id="CHEBI:17754"/>
    </ligand>
</feature>
<feature type="binding site" evidence="9">
    <location>
        <position position="82"/>
    </location>
    <ligand>
        <name>glycerol</name>
        <dbReference type="ChEBI" id="CHEBI:17754"/>
    </ligand>
</feature>
<feature type="binding site" evidence="9">
    <location>
        <position position="133"/>
    </location>
    <ligand>
        <name>sn-glycerol 3-phosphate</name>
        <dbReference type="ChEBI" id="CHEBI:57597"/>
    </ligand>
</feature>
<keyword evidence="5 9" id="KW-0418">Kinase</keyword>
<feature type="binding site" evidence="9">
    <location>
        <position position="241"/>
    </location>
    <ligand>
        <name>glycerol</name>
        <dbReference type="ChEBI" id="CHEBI:17754"/>
    </ligand>
</feature>
<evidence type="ECO:0000256" key="9">
    <source>
        <dbReference type="HAMAP-Rule" id="MF_00186"/>
    </source>
</evidence>
<keyword evidence="6 9" id="KW-0319">Glycerol metabolism</keyword>
<evidence type="ECO:0000256" key="7">
    <source>
        <dbReference type="ARBA" id="ARBA00022840"/>
    </source>
</evidence>
<sequence length="495" mass="54013">MRYILSLDQGTTSSRAILFDHEGRIAGVAQHEFRQIYPQSGWVEHDPMDILTSQMSSAVEVLTRAGAGPRDLAAIGITNQRETTIVWDRETGKPIANAIVWQDRRTADHCRQLAEEGLEDTVRAKTGLRLDPYFSATKVAWLLDHVDGARERARQGKLAFGTVDSWLIWNLTGGKRHVSDTTNASRTMLFNIREGRWDAELLDRLQIPASMMPEVVGSSQQIGEATALGLGSVPIAGIAGDQQAALFGQHCTRAGDSKNTYGTGCFLLENIGTEFLQSKHRLITTLAASTQQRLEYALEGSIFIGGAVVQWLRDNLRLVWNSSDIESLAMSVPDSGGVVFVPAFAGLGAPHWDPNASGLILGIHRGTTAGHIARAALESIAFQVADVFDAMQSETGHSMRELRVDGGAAANDLMMQFQADLLGLPVVRPAMMETTALGAAYLAGLACGFWSNTDELHAHRHEDTRFTPRVDPAAIAARRARWHNAVERSKGWNNL</sequence>
<feature type="binding site" evidence="9">
    <location>
        <position position="263"/>
    </location>
    <ligand>
        <name>ADP</name>
        <dbReference type="ChEBI" id="CHEBI:456216"/>
    </ligand>
</feature>
<feature type="binding site" evidence="9">
    <location>
        <position position="11"/>
    </location>
    <ligand>
        <name>sn-glycerol 3-phosphate</name>
        <dbReference type="ChEBI" id="CHEBI:57597"/>
    </ligand>
</feature>
<evidence type="ECO:0000256" key="4">
    <source>
        <dbReference type="ARBA" id="ARBA00022741"/>
    </source>
</evidence>
<dbReference type="GO" id="GO:0005829">
    <property type="term" value="C:cytosol"/>
    <property type="evidence" value="ECO:0007669"/>
    <property type="project" value="TreeGrafter"/>
</dbReference>
<organism evidence="13">
    <name type="scientific">Acidobacterium capsulatum</name>
    <dbReference type="NCBI Taxonomy" id="33075"/>
    <lineage>
        <taxon>Bacteria</taxon>
        <taxon>Pseudomonadati</taxon>
        <taxon>Acidobacteriota</taxon>
        <taxon>Terriglobia</taxon>
        <taxon>Terriglobales</taxon>
        <taxon>Acidobacteriaceae</taxon>
        <taxon>Acidobacterium</taxon>
    </lineage>
</organism>
<dbReference type="NCBIfam" id="TIGR01311">
    <property type="entry name" value="glycerol_kin"/>
    <property type="match status" value="1"/>
</dbReference>
<feature type="binding site" evidence="9">
    <location>
        <position position="82"/>
    </location>
    <ligand>
        <name>sn-glycerol 3-phosphate</name>
        <dbReference type="ChEBI" id="CHEBI:57597"/>
    </ligand>
</feature>
<dbReference type="InterPro" id="IPR005999">
    <property type="entry name" value="Glycerol_kin"/>
</dbReference>
<comment type="catalytic activity">
    <reaction evidence="8 9">
        <text>glycerol + ATP = sn-glycerol 3-phosphate + ADP + H(+)</text>
        <dbReference type="Rhea" id="RHEA:21644"/>
        <dbReference type="ChEBI" id="CHEBI:15378"/>
        <dbReference type="ChEBI" id="CHEBI:17754"/>
        <dbReference type="ChEBI" id="CHEBI:30616"/>
        <dbReference type="ChEBI" id="CHEBI:57597"/>
        <dbReference type="ChEBI" id="CHEBI:456216"/>
        <dbReference type="EC" id="2.7.1.30"/>
    </reaction>
</comment>
<comment type="activity regulation">
    <text evidence="9">Inhibited by fructose 1,6-bisphosphate (FBP).</text>
</comment>
<dbReference type="InterPro" id="IPR018485">
    <property type="entry name" value="FGGY_C"/>
</dbReference>
<name>A0A7V5CUC6_9BACT</name>
<feature type="binding site" evidence="9">
    <location>
        <position position="407"/>
    </location>
    <ligand>
        <name>ADP</name>
        <dbReference type="ChEBI" id="CHEBI:456216"/>
    </ligand>
</feature>
<feature type="binding site" evidence="9">
    <location>
        <position position="310"/>
    </location>
    <ligand>
        <name>ATP</name>
        <dbReference type="ChEBI" id="CHEBI:30616"/>
    </ligand>
</feature>
<dbReference type="PANTHER" id="PTHR10196">
    <property type="entry name" value="SUGAR KINASE"/>
    <property type="match status" value="1"/>
</dbReference>
<dbReference type="SUPFAM" id="SSF53067">
    <property type="entry name" value="Actin-like ATPase domain"/>
    <property type="match status" value="2"/>
</dbReference>
<dbReference type="GO" id="GO:0019563">
    <property type="term" value="P:glycerol catabolic process"/>
    <property type="evidence" value="ECO:0007669"/>
    <property type="project" value="UniProtKB-UniRule"/>
</dbReference>
<dbReference type="AlphaFoldDB" id="A0A7V5CUC6"/>
<evidence type="ECO:0000259" key="11">
    <source>
        <dbReference type="Pfam" id="PF00370"/>
    </source>
</evidence>
<dbReference type="CDD" id="cd07786">
    <property type="entry name" value="FGGY_EcGK_like"/>
    <property type="match status" value="1"/>
</dbReference>
<dbReference type="InterPro" id="IPR000577">
    <property type="entry name" value="Carb_kinase_FGGY"/>
</dbReference>
<dbReference type="InterPro" id="IPR018483">
    <property type="entry name" value="Carb_kinase_FGGY_CS"/>
</dbReference>
<dbReference type="Gene3D" id="3.30.420.40">
    <property type="match status" value="2"/>
</dbReference>
<dbReference type="UniPathway" id="UPA00618">
    <property type="reaction ID" value="UER00672"/>
</dbReference>
<feature type="binding site" evidence="9">
    <location>
        <position position="15"/>
    </location>
    <ligand>
        <name>ADP</name>
        <dbReference type="ChEBI" id="CHEBI:456216"/>
    </ligand>
</feature>
<dbReference type="FunFam" id="3.30.420.40:FF:000007">
    <property type="entry name" value="Glycerol kinase"/>
    <property type="match status" value="1"/>
</dbReference>
<evidence type="ECO:0000256" key="1">
    <source>
        <dbReference type="ARBA" id="ARBA00005190"/>
    </source>
</evidence>
<evidence type="ECO:0000256" key="3">
    <source>
        <dbReference type="ARBA" id="ARBA00022679"/>
    </source>
</evidence>
<feature type="domain" description="Carbohydrate kinase FGGY N-terminal" evidence="11">
    <location>
        <begin position="3"/>
        <end position="248"/>
    </location>
</feature>
<gene>
    <name evidence="9 13" type="primary">glpK</name>
    <name evidence="13" type="ORF">ENW50_12610</name>
</gene>
<feature type="binding site" evidence="9">
    <location>
        <position position="306"/>
    </location>
    <ligand>
        <name>ADP</name>
        <dbReference type="ChEBI" id="CHEBI:456216"/>
    </ligand>
</feature>
<comment type="function">
    <text evidence="9">Key enzyme in the regulation of glycerol uptake and metabolism. Catalyzes the phosphorylation of glycerol to yield sn-glycerol 3-phosphate.</text>
</comment>
<feature type="binding site" evidence="9">
    <location>
        <position position="306"/>
    </location>
    <ligand>
        <name>ATP</name>
        <dbReference type="ChEBI" id="CHEBI:30616"/>
    </ligand>
</feature>
<feature type="domain" description="Carbohydrate kinase FGGY C-terminal" evidence="12">
    <location>
        <begin position="259"/>
        <end position="446"/>
    </location>
</feature>
<dbReference type="NCBIfam" id="NF000756">
    <property type="entry name" value="PRK00047.1"/>
    <property type="match status" value="1"/>
</dbReference>
<evidence type="ECO:0000259" key="12">
    <source>
        <dbReference type="Pfam" id="PF02782"/>
    </source>
</evidence>
<evidence type="ECO:0000256" key="10">
    <source>
        <dbReference type="RuleBase" id="RU003733"/>
    </source>
</evidence>
<dbReference type="PIRSF" id="PIRSF000538">
    <property type="entry name" value="GlpK"/>
    <property type="match status" value="1"/>
</dbReference>
<comment type="caution">
    <text evidence="13">The sequence shown here is derived from an EMBL/GenBank/DDBJ whole genome shotgun (WGS) entry which is preliminary data.</text>
</comment>
<feature type="binding site" evidence="9">
    <location>
        <position position="411"/>
    </location>
    <ligand>
        <name>ADP</name>
        <dbReference type="ChEBI" id="CHEBI:456216"/>
    </ligand>
</feature>
<dbReference type="EC" id="2.7.1.30" evidence="9"/>
<evidence type="ECO:0000256" key="6">
    <source>
        <dbReference type="ARBA" id="ARBA00022798"/>
    </source>
</evidence>
<proteinExistence type="inferred from homology"/>
<evidence type="ECO:0000256" key="8">
    <source>
        <dbReference type="ARBA" id="ARBA00052101"/>
    </source>
</evidence>
<dbReference type="PANTHER" id="PTHR10196:SF69">
    <property type="entry name" value="GLYCEROL KINASE"/>
    <property type="match status" value="1"/>
</dbReference>
<dbReference type="GO" id="GO:0005524">
    <property type="term" value="F:ATP binding"/>
    <property type="evidence" value="ECO:0007669"/>
    <property type="project" value="UniProtKB-UniRule"/>
</dbReference>
<feature type="binding site" evidence="9">
    <location>
        <position position="263"/>
    </location>
    <ligand>
        <name>ATP</name>
        <dbReference type="ChEBI" id="CHEBI:30616"/>
    </ligand>
</feature>
<protein>
    <recommendedName>
        <fullName evidence="9">Glycerol kinase</fullName>
        <ecNumber evidence="9">2.7.1.30</ecNumber>
    </recommendedName>
    <alternativeName>
        <fullName evidence="9">ATP:glycerol 3-phosphotransferase</fullName>
    </alternativeName>
    <alternativeName>
        <fullName evidence="9">Glycerokinase</fullName>
        <shortName evidence="9">GK</shortName>
    </alternativeName>
</protein>
<feature type="binding site" evidence="9">
    <location>
        <position position="407"/>
    </location>
    <ligand>
        <name>ATP</name>
        <dbReference type="ChEBI" id="CHEBI:30616"/>
    </ligand>
</feature>
<dbReference type="GO" id="GO:0004370">
    <property type="term" value="F:glycerol kinase activity"/>
    <property type="evidence" value="ECO:0007669"/>
    <property type="project" value="UniProtKB-UniRule"/>
</dbReference>
<feature type="binding site" evidence="9">
    <location>
        <position position="241"/>
    </location>
    <ligand>
        <name>sn-glycerol 3-phosphate</name>
        <dbReference type="ChEBI" id="CHEBI:57597"/>
    </ligand>
</feature>
<dbReference type="PROSITE" id="PS00933">
    <property type="entry name" value="FGGY_KINASES_1"/>
    <property type="match status" value="1"/>
</dbReference>
<accession>A0A7V5CUC6</accession>
<evidence type="ECO:0000313" key="13">
    <source>
        <dbReference type="EMBL" id="HGY95507.1"/>
    </source>
</evidence>
<feature type="binding site" evidence="9">
    <location>
        <position position="11"/>
    </location>
    <ligand>
        <name>ATP</name>
        <dbReference type="ChEBI" id="CHEBI:30616"/>
    </ligand>
</feature>
<feature type="binding site" evidence="9">
    <location>
        <position position="133"/>
    </location>
    <ligand>
        <name>glycerol</name>
        <dbReference type="ChEBI" id="CHEBI:17754"/>
    </ligand>
</feature>
<comment type="pathway">
    <text evidence="1 9">Polyol metabolism; glycerol degradation via glycerol kinase pathway; sn-glycerol 3-phosphate from glycerol: step 1/1.</text>
</comment>
<keyword evidence="4 9" id="KW-0547">Nucleotide-binding</keyword>
<keyword evidence="7 9" id="KW-0067">ATP-binding</keyword>
<dbReference type="InterPro" id="IPR018484">
    <property type="entry name" value="FGGY_N"/>
</dbReference>
<feature type="binding site" evidence="9">
    <location>
        <position position="81"/>
    </location>
    <ligand>
        <name>sn-glycerol 3-phosphate</name>
        <dbReference type="ChEBI" id="CHEBI:57597"/>
    </ligand>
</feature>
<dbReference type="HAMAP" id="MF_00186">
    <property type="entry name" value="Glycerol_kin"/>
    <property type="match status" value="1"/>
</dbReference>
<dbReference type="PROSITE" id="PS00445">
    <property type="entry name" value="FGGY_KINASES_2"/>
    <property type="match status" value="1"/>
</dbReference>
<dbReference type="GO" id="GO:0006072">
    <property type="term" value="P:glycerol-3-phosphate metabolic process"/>
    <property type="evidence" value="ECO:0007669"/>
    <property type="project" value="InterPro"/>
</dbReference>
<feature type="binding site" evidence="9">
    <location>
        <position position="81"/>
    </location>
    <ligand>
        <name>glycerol</name>
        <dbReference type="ChEBI" id="CHEBI:17754"/>
    </ligand>
</feature>
<comment type="similarity">
    <text evidence="2 9 10">Belongs to the FGGY kinase family.</text>
</comment>
<feature type="binding site" evidence="9">
    <location>
        <position position="11"/>
    </location>
    <ligand>
        <name>ADP</name>
        <dbReference type="ChEBI" id="CHEBI:456216"/>
    </ligand>
</feature>
<evidence type="ECO:0000256" key="2">
    <source>
        <dbReference type="ARBA" id="ARBA00009156"/>
    </source>
</evidence>
<dbReference type="EMBL" id="DTKL01000078">
    <property type="protein sequence ID" value="HGY95507.1"/>
    <property type="molecule type" value="Genomic_DNA"/>
</dbReference>